<dbReference type="NCBIfam" id="TIGR00945">
    <property type="entry name" value="tatC"/>
    <property type="match status" value="1"/>
</dbReference>
<feature type="transmembrane region" description="Helical" evidence="5">
    <location>
        <begin position="173"/>
        <end position="198"/>
    </location>
</feature>
<comment type="caution">
    <text evidence="5">Lacks conserved residue(s) required for the propagation of feature annotation.</text>
</comment>
<evidence type="ECO:0000256" key="5">
    <source>
        <dbReference type="HAMAP-Rule" id="MF_00902"/>
    </source>
</evidence>
<dbReference type="EMBL" id="VVZB01000007">
    <property type="protein sequence ID" value="KAA5381860.1"/>
    <property type="molecule type" value="Genomic_DNA"/>
</dbReference>
<feature type="transmembrane region" description="Helical" evidence="5">
    <location>
        <begin position="129"/>
        <end position="153"/>
    </location>
</feature>
<keyword evidence="5" id="KW-0813">Transport</keyword>
<dbReference type="Pfam" id="PF00902">
    <property type="entry name" value="TatC"/>
    <property type="match status" value="1"/>
</dbReference>
<dbReference type="GO" id="GO:0043953">
    <property type="term" value="P:protein transport by the Tat complex"/>
    <property type="evidence" value="ECO:0007669"/>
    <property type="project" value="UniProtKB-UniRule"/>
</dbReference>
<feature type="transmembrane region" description="Helical" evidence="5">
    <location>
        <begin position="20"/>
        <end position="38"/>
    </location>
</feature>
<dbReference type="PANTHER" id="PTHR30371">
    <property type="entry name" value="SEC-INDEPENDENT PROTEIN TRANSLOCASE PROTEIN TATC"/>
    <property type="match status" value="1"/>
</dbReference>
<organism evidence="6 7">
    <name type="scientific">Phocaeicola dorei</name>
    <dbReference type="NCBI Taxonomy" id="357276"/>
    <lineage>
        <taxon>Bacteria</taxon>
        <taxon>Pseudomonadati</taxon>
        <taxon>Bacteroidota</taxon>
        <taxon>Bacteroidia</taxon>
        <taxon>Bacteroidales</taxon>
        <taxon>Bacteroidaceae</taxon>
        <taxon>Phocaeicola</taxon>
    </lineage>
</organism>
<evidence type="ECO:0000313" key="7">
    <source>
        <dbReference type="Proteomes" id="UP000347681"/>
    </source>
</evidence>
<protein>
    <recommendedName>
        <fullName evidence="5">Sec-independent protein translocase protein TatC</fullName>
    </recommendedName>
</protein>
<proteinExistence type="inferred from homology"/>
<dbReference type="Proteomes" id="UP000347681">
    <property type="component" value="Unassembled WGS sequence"/>
</dbReference>
<name>A0A5M5ZSC6_9BACT</name>
<evidence type="ECO:0000313" key="6">
    <source>
        <dbReference type="EMBL" id="KAA5381860.1"/>
    </source>
</evidence>
<gene>
    <name evidence="5 6" type="primary">tatC</name>
    <name evidence="6" type="ORF">F2Y61_14170</name>
</gene>
<dbReference type="AlphaFoldDB" id="A0A5M5ZSC6"/>
<comment type="subunit">
    <text evidence="5">Forms a complex with TatA.</text>
</comment>
<dbReference type="InterPro" id="IPR002033">
    <property type="entry name" value="TatC"/>
</dbReference>
<dbReference type="PRINTS" id="PR01840">
    <property type="entry name" value="TATCFAMILY"/>
</dbReference>
<comment type="subcellular location">
    <subcellularLocation>
        <location evidence="5">Cell membrane</location>
        <topology evidence="5">Multi-pass membrane protein</topology>
    </subcellularLocation>
    <subcellularLocation>
        <location evidence="1">Membrane</location>
        <topology evidence="1">Multi-pass membrane protein</topology>
    </subcellularLocation>
</comment>
<evidence type="ECO:0000256" key="3">
    <source>
        <dbReference type="ARBA" id="ARBA00022989"/>
    </source>
</evidence>
<dbReference type="GO" id="GO:0009977">
    <property type="term" value="F:proton motive force dependent protein transmembrane transporter activity"/>
    <property type="evidence" value="ECO:0007669"/>
    <property type="project" value="TreeGrafter"/>
</dbReference>
<evidence type="ECO:0000256" key="4">
    <source>
        <dbReference type="ARBA" id="ARBA00023136"/>
    </source>
</evidence>
<evidence type="ECO:0000256" key="2">
    <source>
        <dbReference type="ARBA" id="ARBA00022692"/>
    </source>
</evidence>
<keyword evidence="5" id="KW-0811">Translocation</keyword>
<keyword evidence="4 5" id="KW-0472">Membrane</keyword>
<keyword evidence="5" id="KW-1003">Cell membrane</keyword>
<comment type="caution">
    <text evidence="6">The sequence shown here is derived from an EMBL/GenBank/DDBJ whole genome shotgun (WGS) entry which is preliminary data.</text>
</comment>
<dbReference type="HAMAP" id="MF_00902">
    <property type="entry name" value="TatC"/>
    <property type="match status" value="1"/>
</dbReference>
<comment type="similarity">
    <text evidence="5">Belongs to the TatC family.</text>
</comment>
<reference evidence="6 7" key="1">
    <citation type="journal article" date="2019" name="Nat. Med.">
        <title>A library of human gut bacterial isolates paired with longitudinal multiomics data enables mechanistic microbiome research.</title>
        <authorList>
            <person name="Poyet M."/>
            <person name="Groussin M."/>
            <person name="Gibbons S.M."/>
            <person name="Avila-Pacheco J."/>
            <person name="Jiang X."/>
            <person name="Kearney S.M."/>
            <person name="Perrotta A.R."/>
            <person name="Berdy B."/>
            <person name="Zhao S."/>
            <person name="Lieberman T.D."/>
            <person name="Swanson P.K."/>
            <person name="Smith M."/>
            <person name="Roesemann S."/>
            <person name="Alexander J.E."/>
            <person name="Rich S.A."/>
            <person name="Livny J."/>
            <person name="Vlamakis H."/>
            <person name="Clish C."/>
            <person name="Bullock K."/>
            <person name="Deik A."/>
            <person name="Scott J."/>
            <person name="Pierce K.A."/>
            <person name="Xavier R.J."/>
            <person name="Alm E.J."/>
        </authorList>
    </citation>
    <scope>NUCLEOTIDE SEQUENCE [LARGE SCALE GENOMIC DNA]</scope>
    <source>
        <strain evidence="6 7">BIOML-A5</strain>
    </source>
</reference>
<keyword evidence="3 5" id="KW-1133">Transmembrane helix</keyword>
<comment type="function">
    <text evidence="5">Part of the twin-arginine translocation (Tat) system that transports large folded proteins containing a characteristic twin-arginine motif in their signal peptide across membranes.</text>
</comment>
<sequence>MANETNTQSFWEHLDVLRTAIVKIVAVAVVFGFATFFFKEELFSIVLAPKEDGFVTYRLLDRMAAWAGGTVEPFSVRLINTGLAQQFIIHMKTALCAGVLCASPYILYQLFRFVSPALYENERRYVTRVVGGGYMMFGLGVLISYFLIFPLTFRFLGTYQVSGDVDNLISLESYISTLVMMCLAMGIVFEIPILSWLFAKLGFLSADFMRKYRKHAIVIILIVAAIITPTSDVFTLSLVALPMWVLYEVSIWIVKNSKTNEDTFAA</sequence>
<accession>A0A5M5ZSC6</accession>
<keyword evidence="2 5" id="KW-0812">Transmembrane</keyword>
<dbReference type="GO" id="GO:0033281">
    <property type="term" value="C:TAT protein transport complex"/>
    <property type="evidence" value="ECO:0007669"/>
    <property type="project" value="UniProtKB-UniRule"/>
</dbReference>
<feature type="transmembrane region" description="Helical" evidence="5">
    <location>
        <begin position="218"/>
        <end position="247"/>
    </location>
</feature>
<dbReference type="GO" id="GO:0065002">
    <property type="term" value="P:intracellular protein transmembrane transport"/>
    <property type="evidence" value="ECO:0007669"/>
    <property type="project" value="TreeGrafter"/>
</dbReference>
<feature type="transmembrane region" description="Helical" evidence="5">
    <location>
        <begin position="87"/>
        <end position="108"/>
    </location>
</feature>
<dbReference type="PANTHER" id="PTHR30371:SF0">
    <property type="entry name" value="SEC-INDEPENDENT PROTEIN TRANSLOCASE PROTEIN TATC, CHLOROPLASTIC-RELATED"/>
    <property type="match status" value="1"/>
</dbReference>
<dbReference type="RefSeq" id="WP_149941025.1">
    <property type="nucleotide sequence ID" value="NZ_VVZB01000007.1"/>
</dbReference>
<evidence type="ECO:0000256" key="1">
    <source>
        <dbReference type="ARBA" id="ARBA00004141"/>
    </source>
</evidence>
<keyword evidence="5" id="KW-0653">Protein transport</keyword>